<dbReference type="EMBL" id="LT969424">
    <property type="protein sequence ID" value="SOV10121.1"/>
    <property type="molecule type" value="Genomic_DNA"/>
</dbReference>
<keyword evidence="2" id="KW-1185">Reference proteome</keyword>
<evidence type="ECO:0000313" key="1">
    <source>
        <dbReference type="EMBL" id="SOV10121.1"/>
    </source>
</evidence>
<accession>A0ABY1UH50</accession>
<gene>
    <name evidence="1" type="ORF">PGABG01_0105500</name>
</gene>
<organism evidence="1 2">
    <name type="scientific">Plasmodium gaboni</name>
    <dbReference type="NCBI Taxonomy" id="647221"/>
    <lineage>
        <taxon>Eukaryota</taxon>
        <taxon>Sar</taxon>
        <taxon>Alveolata</taxon>
        <taxon>Apicomplexa</taxon>
        <taxon>Aconoidasida</taxon>
        <taxon>Haemosporida</taxon>
        <taxon>Plasmodiidae</taxon>
        <taxon>Plasmodium</taxon>
        <taxon>Plasmodium (Laverania)</taxon>
    </lineage>
</organism>
<sequence length="576" mass="69681">MIKSRKQYNVIILYFIRVQRRKFFSFMKYKYGQEGIVEKEYGNDMYKKIKIHKKNVNIKSDSDIYPCGNKCLSPIYYNNIYDCRNKYNNRIYLCNNKYFSHKCNSRAYKKSVFYEEVNEKNNCENNLNLLNIIKNSNIEKFNIYDCTLFLNYFIKNKKNKEFDKELKDRNKIKLSSSLYKESNDKILKNILNFEPQNIFFFFNKYAELRDRNSIEILFGNIIHNHLNYFSLYYLTDIIYNIAILNCNFKNNQDNLYQFLNYIIFNVIKENKNIKHFEKKVTNKLKISFDIIRNDDKKKKPIYIKSIDNNKEKKKNAKGNFLQNKGNDNDTYIVVTPKNGSPYMNEQIKNKNIKNNNINNNNNNNYYYNSNCIIMNGSFRENDIYNIDLKNNKFDHNNNLKNKIKYSCNNNEDNNKSKFSINTLSNIMLYKLIYSLAKIKHNEPYIKELFILLIPYIRYLIQNKNYIYSKDRNDVLVKIIWSFAFLKIRDIHLFVDFSISIQLILYDLKLEYLKIIKKIYENLLIFDETLLDKLDARINQIEENAPEQFSYPRKKQFKKKKKRIHIGDEIKFDKEKK</sequence>
<dbReference type="Proteomes" id="UP000831156">
    <property type="component" value="Chromosome 1"/>
</dbReference>
<evidence type="ECO:0000313" key="2">
    <source>
        <dbReference type="Proteomes" id="UP000831156"/>
    </source>
</evidence>
<protein>
    <submittedName>
        <fullName evidence="1">Uncharacterized protein</fullName>
    </submittedName>
</protein>
<proteinExistence type="predicted"/>
<name>A0ABY1UH50_9APIC</name>
<reference evidence="1 2" key="1">
    <citation type="submission" date="2016-09" db="EMBL/GenBank/DDBJ databases">
        <authorList>
            <consortium name="Pathogen Informatics"/>
            <person name="Sun Q."/>
            <person name="Inoue M."/>
        </authorList>
    </citation>
    <scope>NUCLEOTIDE SEQUENCE [LARGE SCALE GENOMIC DNA]</scope>
</reference>